<dbReference type="RefSeq" id="WP_106530504.1">
    <property type="nucleotide sequence ID" value="NZ_PYAW01000006.1"/>
</dbReference>
<dbReference type="OrthoDB" id="740324at2"/>
<protein>
    <submittedName>
        <fullName evidence="2">Uncharacterized protein DUF1735</fullName>
    </submittedName>
</protein>
<dbReference type="AlphaFoldDB" id="A0A2P8HDK1"/>
<sequence>MKRLTIKILLFSALMSGLTSCLKKNDMAGLDSSIRGNVVEFDNTGDNVASATSIYPRFAIDLGVINIGDTVSFNVNVSYSGTNVAPEDITVNLALDTAALNQFNVQNGTSYKAPPAAIFQMPTSLVIKKGTRQTQIRVLISNNSSFDFNVNYGLPLQITTASKGIISSNFGKAVYSFSARNKYDGVYTMDASAPMVDLTNPAFTGWYPLNMQLITYSGNSVALYDAVGNASKTYGHPFHNAGNASYYGSFSPVFFFDNTGKITSVSNYYGQESGGNKRSAVLDPTGVNKITFKANGKVDFFEVSYIMTQSVASPYKPRTFFHEKYTYQKGR</sequence>
<organism evidence="2 3">
    <name type="scientific">Chitinophaga niastensis</name>
    <dbReference type="NCBI Taxonomy" id="536980"/>
    <lineage>
        <taxon>Bacteria</taxon>
        <taxon>Pseudomonadati</taxon>
        <taxon>Bacteroidota</taxon>
        <taxon>Chitinophagia</taxon>
        <taxon>Chitinophagales</taxon>
        <taxon>Chitinophagaceae</taxon>
        <taxon>Chitinophaga</taxon>
    </lineage>
</organism>
<dbReference type="InterPro" id="IPR013728">
    <property type="entry name" value="BT_3987-like_N"/>
</dbReference>
<evidence type="ECO:0000259" key="1">
    <source>
        <dbReference type="Pfam" id="PF08522"/>
    </source>
</evidence>
<name>A0A2P8HDK1_CHINA</name>
<evidence type="ECO:0000313" key="3">
    <source>
        <dbReference type="Proteomes" id="UP000240971"/>
    </source>
</evidence>
<comment type="caution">
    <text evidence="2">The sequence shown here is derived from an EMBL/GenBank/DDBJ whole genome shotgun (WGS) entry which is preliminary data.</text>
</comment>
<reference evidence="2 3" key="1">
    <citation type="submission" date="2018-03" db="EMBL/GenBank/DDBJ databases">
        <title>Genomic Encyclopedia of Archaeal and Bacterial Type Strains, Phase II (KMG-II): from individual species to whole genera.</title>
        <authorList>
            <person name="Goeker M."/>
        </authorList>
    </citation>
    <scope>NUCLEOTIDE SEQUENCE [LARGE SCALE GENOMIC DNA]</scope>
    <source>
        <strain evidence="2 3">DSM 24859</strain>
    </source>
</reference>
<dbReference type="Proteomes" id="UP000240971">
    <property type="component" value="Unassembled WGS sequence"/>
</dbReference>
<dbReference type="Gene3D" id="2.60.40.1740">
    <property type="entry name" value="hypothetical protein (bacova_03559)"/>
    <property type="match status" value="1"/>
</dbReference>
<dbReference type="PROSITE" id="PS51257">
    <property type="entry name" value="PROKAR_LIPOPROTEIN"/>
    <property type="match status" value="1"/>
</dbReference>
<feature type="domain" description="BT-3987-like N-terminal" evidence="1">
    <location>
        <begin position="53"/>
        <end position="163"/>
    </location>
</feature>
<accession>A0A2P8HDK1</accession>
<gene>
    <name evidence="2" type="ORF">CLV51_10676</name>
</gene>
<dbReference type="EMBL" id="PYAW01000006">
    <property type="protein sequence ID" value="PSL44211.1"/>
    <property type="molecule type" value="Genomic_DNA"/>
</dbReference>
<dbReference type="Pfam" id="PF08522">
    <property type="entry name" value="BT_3987-like_N"/>
    <property type="match status" value="1"/>
</dbReference>
<proteinExistence type="predicted"/>
<keyword evidence="3" id="KW-1185">Reference proteome</keyword>
<evidence type="ECO:0000313" key="2">
    <source>
        <dbReference type="EMBL" id="PSL44211.1"/>
    </source>
</evidence>